<evidence type="ECO:0000313" key="5">
    <source>
        <dbReference type="Proteomes" id="UP001597231"/>
    </source>
</evidence>
<dbReference type="InterPro" id="IPR058530">
    <property type="entry name" value="Baseplate_J-like_C"/>
</dbReference>
<gene>
    <name evidence="4" type="ORF">ACFQ38_00420</name>
</gene>
<dbReference type="EMBL" id="JBHTLT010000001">
    <property type="protein sequence ID" value="MFD1203601.1"/>
    <property type="molecule type" value="Genomic_DNA"/>
</dbReference>
<evidence type="ECO:0000259" key="3">
    <source>
        <dbReference type="Pfam" id="PF26079"/>
    </source>
</evidence>
<dbReference type="PANTHER" id="PTHR37829:SF3">
    <property type="entry name" value="PROTEIN JAYE-RELATED"/>
    <property type="match status" value="1"/>
</dbReference>
<name>A0ABW3TS82_9BACL</name>
<protein>
    <submittedName>
        <fullName evidence="4">Baseplate J/gp47 family protein</fullName>
    </submittedName>
</protein>
<dbReference type="Pfam" id="PF26079">
    <property type="entry name" value="Baseplate_J_C"/>
    <property type="match status" value="1"/>
</dbReference>
<accession>A0ABW3TS82</accession>
<proteinExistence type="inferred from homology"/>
<evidence type="ECO:0000313" key="4">
    <source>
        <dbReference type="EMBL" id="MFD1203601.1"/>
    </source>
</evidence>
<feature type="domain" description="Baseplate J-like central" evidence="2">
    <location>
        <begin position="136"/>
        <end position="213"/>
    </location>
</feature>
<reference evidence="5" key="1">
    <citation type="journal article" date="2019" name="Int. J. Syst. Evol. Microbiol.">
        <title>The Global Catalogue of Microorganisms (GCM) 10K type strain sequencing project: providing services to taxonomists for standard genome sequencing and annotation.</title>
        <authorList>
            <consortium name="The Broad Institute Genomics Platform"/>
            <consortium name="The Broad Institute Genome Sequencing Center for Infectious Disease"/>
            <person name="Wu L."/>
            <person name="Ma J."/>
        </authorList>
    </citation>
    <scope>NUCLEOTIDE SEQUENCE [LARGE SCALE GENOMIC DNA]</scope>
    <source>
        <strain evidence="5">CCUG 53915</strain>
    </source>
</reference>
<dbReference type="InterPro" id="IPR052399">
    <property type="entry name" value="Phage_Baseplate_Assmbl_Protein"/>
</dbReference>
<dbReference type="RefSeq" id="WP_381479476.1">
    <property type="nucleotide sequence ID" value="NZ_JBHTLT010000001.1"/>
</dbReference>
<feature type="domain" description="Baseplate J-like C-terminal" evidence="3">
    <location>
        <begin position="221"/>
        <end position="319"/>
    </location>
</feature>
<evidence type="ECO:0000259" key="2">
    <source>
        <dbReference type="Pfam" id="PF26078"/>
    </source>
</evidence>
<sequence>MDLLLIRTFADTADGDDLERRVGEHGVKRKKASAAIRKAIFTNSQGEPFDVTVGRRFRLDDIVYIVTERIEPGAFRVLAETVGEAGNKDFGEMIPVEPVDGLGAAILQDVLIPGENEESDESLYAKYQEHIQEKAFAGNRADYKKKIMEIQGVGGVQLFRAPQGGGTVGAIIIDSTYNEPTQELIEFVQEKIDPIEYTGEGYGTAPICHEVLISGVAAVTVDFNAQLTLSGVTLGQVEPLVVAAFTDYLAEVRKEWVTANRFVNGSLAVTPLVVRMTHIESRILSIEGVQDITGTTLNGLAENIILESGIPVAGSVTVNE</sequence>
<keyword evidence="5" id="KW-1185">Reference proteome</keyword>
<dbReference type="Proteomes" id="UP001597231">
    <property type="component" value="Unassembled WGS sequence"/>
</dbReference>
<comment type="similarity">
    <text evidence="1">Belongs to the Mu gp47/PBSX XkdT family.</text>
</comment>
<comment type="caution">
    <text evidence="4">The sequence shown here is derived from an EMBL/GenBank/DDBJ whole genome shotgun (WGS) entry which is preliminary data.</text>
</comment>
<dbReference type="Pfam" id="PF26078">
    <property type="entry name" value="Baseplate_J_M"/>
    <property type="match status" value="1"/>
</dbReference>
<dbReference type="InterPro" id="IPR058531">
    <property type="entry name" value="Baseplate_J_M"/>
</dbReference>
<evidence type="ECO:0000256" key="1">
    <source>
        <dbReference type="ARBA" id="ARBA00038087"/>
    </source>
</evidence>
<dbReference type="PANTHER" id="PTHR37829">
    <property type="entry name" value="PHAGE-LIKE ELEMENT PBSX PROTEIN XKDT"/>
    <property type="match status" value="1"/>
</dbReference>
<organism evidence="4 5">
    <name type="scientific">Sporosarcina contaminans</name>
    <dbReference type="NCBI Taxonomy" id="633403"/>
    <lineage>
        <taxon>Bacteria</taxon>
        <taxon>Bacillati</taxon>
        <taxon>Bacillota</taxon>
        <taxon>Bacilli</taxon>
        <taxon>Bacillales</taxon>
        <taxon>Caryophanaceae</taxon>
        <taxon>Sporosarcina</taxon>
    </lineage>
</organism>